<dbReference type="EMBL" id="CAACVS010000226">
    <property type="protein sequence ID" value="VEU39643.1"/>
    <property type="molecule type" value="Genomic_DNA"/>
</dbReference>
<proteinExistence type="predicted"/>
<dbReference type="Proteomes" id="UP000291116">
    <property type="component" value="Unassembled WGS sequence"/>
</dbReference>
<evidence type="ECO:0000313" key="2">
    <source>
        <dbReference type="Proteomes" id="UP000291116"/>
    </source>
</evidence>
<reference evidence="1 2" key="1">
    <citation type="submission" date="2019-01" db="EMBL/GenBank/DDBJ databases">
        <authorList>
            <person name="Ferrante I. M."/>
        </authorList>
    </citation>
    <scope>NUCLEOTIDE SEQUENCE [LARGE SCALE GENOMIC DNA]</scope>
    <source>
        <strain evidence="1 2">B856</strain>
    </source>
</reference>
<sequence length="250" mass="26522">MSSGVMVTSICSSPPSRVRIEKITFDVVFEDQTLSKTLDGREMYGEPLFWAEVERLGGRGDAVRRVLSQHEFPGVLSEGAVPADRHQVLVRVANRLNKAGGGDRLRLWAHRGVSRIPGLVPDRIGVGVGIGVSDPKNPADGGQLEADGALHHLSAGIAHLPKGFLHDGIEQPVHEIAPVTDRNVSGIGIPVPPVGAGPVHHALGNRFSTGIRVGEPPRVEYLGGVGIFAEPDGTRALAFSFSVVVCSLIR</sequence>
<accession>A0A448ZC71</accession>
<organism evidence="1 2">
    <name type="scientific">Pseudo-nitzschia multistriata</name>
    <dbReference type="NCBI Taxonomy" id="183589"/>
    <lineage>
        <taxon>Eukaryota</taxon>
        <taxon>Sar</taxon>
        <taxon>Stramenopiles</taxon>
        <taxon>Ochrophyta</taxon>
        <taxon>Bacillariophyta</taxon>
        <taxon>Bacillariophyceae</taxon>
        <taxon>Bacillariophycidae</taxon>
        <taxon>Bacillariales</taxon>
        <taxon>Bacillariaceae</taxon>
        <taxon>Pseudo-nitzschia</taxon>
    </lineage>
</organism>
<dbReference type="AlphaFoldDB" id="A0A448ZC71"/>
<evidence type="ECO:0000313" key="1">
    <source>
        <dbReference type="EMBL" id="VEU39643.1"/>
    </source>
</evidence>
<protein>
    <submittedName>
        <fullName evidence="1">Uncharacterized protein</fullName>
    </submittedName>
</protein>
<keyword evidence="2" id="KW-1185">Reference proteome</keyword>
<name>A0A448ZC71_9STRA</name>
<gene>
    <name evidence="1" type="ORF">PSNMU_V1.4_AUG-EV-PASAV3_0063700</name>
</gene>